<feature type="transmembrane region" description="Helical" evidence="1">
    <location>
        <begin position="163"/>
        <end position="187"/>
    </location>
</feature>
<evidence type="ECO:0000313" key="3">
    <source>
        <dbReference type="Proteomes" id="UP000756132"/>
    </source>
</evidence>
<dbReference type="AlphaFoldDB" id="A0A9Q8UU74"/>
<dbReference type="GeneID" id="71991936"/>
<keyword evidence="1" id="KW-0812">Transmembrane</keyword>
<dbReference type="PANTHER" id="PTHR37577:SF1">
    <property type="entry name" value="INTEGRAL MEMBRANE PROTEIN"/>
    <property type="match status" value="1"/>
</dbReference>
<dbReference type="Proteomes" id="UP000756132">
    <property type="component" value="Chromosome 10"/>
</dbReference>
<feature type="transmembrane region" description="Helical" evidence="1">
    <location>
        <begin position="51"/>
        <end position="72"/>
    </location>
</feature>
<keyword evidence="1" id="KW-1133">Transmembrane helix</keyword>
<feature type="transmembrane region" description="Helical" evidence="1">
    <location>
        <begin position="244"/>
        <end position="269"/>
    </location>
</feature>
<protein>
    <submittedName>
        <fullName evidence="2">Uncharacterized protein</fullName>
    </submittedName>
</protein>
<dbReference type="KEGG" id="ffu:CLAFUR5_12058"/>
<feature type="transmembrane region" description="Helical" evidence="1">
    <location>
        <begin position="321"/>
        <end position="349"/>
    </location>
</feature>
<evidence type="ECO:0000256" key="1">
    <source>
        <dbReference type="SAM" id="Phobius"/>
    </source>
</evidence>
<keyword evidence="3" id="KW-1185">Reference proteome</keyword>
<name>A0A9Q8UU74_PASFU</name>
<accession>A0A9Q8UU74</accession>
<feature type="transmembrane region" description="Helical" evidence="1">
    <location>
        <begin position="199"/>
        <end position="232"/>
    </location>
</feature>
<reference evidence="2" key="1">
    <citation type="submission" date="2021-12" db="EMBL/GenBank/DDBJ databases">
        <authorList>
            <person name="Zaccaron A."/>
            <person name="Stergiopoulos I."/>
        </authorList>
    </citation>
    <scope>NUCLEOTIDE SEQUENCE</scope>
    <source>
        <strain evidence="2">Race5_Kim</strain>
    </source>
</reference>
<gene>
    <name evidence="2" type="ORF">CLAFUR5_12058</name>
</gene>
<dbReference type="PANTHER" id="PTHR37577">
    <property type="entry name" value="INTEGRAL MEMBRANE PROTEIN"/>
    <property type="match status" value="1"/>
</dbReference>
<reference evidence="2" key="2">
    <citation type="journal article" date="2022" name="Microb. Genom.">
        <title>A chromosome-scale genome assembly of the tomato pathogen Cladosporium fulvum reveals a compartmentalized genome architecture and the presence of a dispensable chromosome.</title>
        <authorList>
            <person name="Zaccaron A.Z."/>
            <person name="Chen L.H."/>
            <person name="Samaras A."/>
            <person name="Stergiopoulos I."/>
        </authorList>
    </citation>
    <scope>NUCLEOTIDE SEQUENCE</scope>
    <source>
        <strain evidence="2">Race5_Kim</strain>
    </source>
</reference>
<feature type="transmembrane region" description="Helical" evidence="1">
    <location>
        <begin position="113"/>
        <end position="134"/>
    </location>
</feature>
<organism evidence="2 3">
    <name type="scientific">Passalora fulva</name>
    <name type="common">Tomato leaf mold</name>
    <name type="synonym">Cladosporium fulvum</name>
    <dbReference type="NCBI Taxonomy" id="5499"/>
    <lineage>
        <taxon>Eukaryota</taxon>
        <taxon>Fungi</taxon>
        <taxon>Dikarya</taxon>
        <taxon>Ascomycota</taxon>
        <taxon>Pezizomycotina</taxon>
        <taxon>Dothideomycetes</taxon>
        <taxon>Dothideomycetidae</taxon>
        <taxon>Mycosphaerellales</taxon>
        <taxon>Mycosphaerellaceae</taxon>
        <taxon>Fulvia</taxon>
    </lineage>
</organism>
<evidence type="ECO:0000313" key="2">
    <source>
        <dbReference type="EMBL" id="UJO22659.1"/>
    </source>
</evidence>
<keyword evidence="1" id="KW-0472">Membrane</keyword>
<dbReference type="EMBL" id="CP090172">
    <property type="protein sequence ID" value="UJO22659.1"/>
    <property type="molecule type" value="Genomic_DNA"/>
</dbReference>
<sequence>MLCEATWFGVSCFGVFFDFVGSCNDTDCFYPARYETCGEEAFDADIAGNGVVFASVISVLVTTVAAICATTIEHYTGSEHTLLPRALRKKSSPQAERERQGKVDIWRNVLDRLILAFADQQLITGFALLTGAWIQLSRKPAVLSGTDIGRALWPYYWMPSSSFALVVFLCCGSSSAHLACLLVLRNYFVEHKITARVRIALFVLFSLFLTATIALTSSFTAYFLAMVGYVYASTDKYSETSLRIAQAFVFLIPMLSMVWIFWICSLQLLPGRCVSWKKWLSSKIVDPLRQKIGLTWLWHKLTCWMGVGYRKRLTRWVKGTFWTLLLGDPVLVFALQIVLATLSVVWTLLQRFAAPPPPGHYDKFLEYDEPANRLCSLRIAAGGYDAWSFGQTLPMFLLALPVLSAWETYIEERQNLRKGLGIYRSSLSQVMPESEQEFSLIPRGDSASHIRSDSEGLLSPSAVAFSPRPTYHDATDTSYQGWTSHLTTGDRPILRDTFHRLPSETYIS</sequence>
<proteinExistence type="predicted"/>
<dbReference type="OrthoDB" id="5427664at2759"/>
<dbReference type="RefSeq" id="XP_047767025.1">
    <property type="nucleotide sequence ID" value="XM_047911206.1"/>
</dbReference>
<dbReference type="InterPro" id="IPR053018">
    <property type="entry name" value="Elsinochrome_Biosynth-Asso"/>
</dbReference>